<dbReference type="AlphaFoldDB" id="A0A1E3P426"/>
<dbReference type="OrthoDB" id="5584247at2759"/>
<dbReference type="PANTHER" id="PTHR13155">
    <property type="entry name" value="A-KINASE ANCHOR PROTEINS"/>
    <property type="match status" value="1"/>
</dbReference>
<reference evidence="4 5" key="1">
    <citation type="journal article" date="2016" name="Proc. Natl. Acad. Sci. U.S.A.">
        <title>Comparative genomics of biotechnologically important yeasts.</title>
        <authorList>
            <person name="Riley R."/>
            <person name="Haridas S."/>
            <person name="Wolfe K.H."/>
            <person name="Lopes M.R."/>
            <person name="Hittinger C.T."/>
            <person name="Goeker M."/>
            <person name="Salamov A.A."/>
            <person name="Wisecaver J.H."/>
            <person name="Long T.M."/>
            <person name="Calvey C.H."/>
            <person name="Aerts A.L."/>
            <person name="Barry K.W."/>
            <person name="Choi C."/>
            <person name="Clum A."/>
            <person name="Coughlan A.Y."/>
            <person name="Deshpande S."/>
            <person name="Douglass A.P."/>
            <person name="Hanson S.J."/>
            <person name="Klenk H.-P."/>
            <person name="LaButti K.M."/>
            <person name="Lapidus A."/>
            <person name="Lindquist E.A."/>
            <person name="Lipzen A.M."/>
            <person name="Meier-Kolthoff J.P."/>
            <person name="Ohm R.A."/>
            <person name="Otillar R.P."/>
            <person name="Pangilinan J.L."/>
            <person name="Peng Y."/>
            <person name="Rokas A."/>
            <person name="Rosa C.A."/>
            <person name="Scheuner C."/>
            <person name="Sibirny A.A."/>
            <person name="Slot J.C."/>
            <person name="Stielow J.B."/>
            <person name="Sun H."/>
            <person name="Kurtzman C.P."/>
            <person name="Blackwell M."/>
            <person name="Grigoriev I.V."/>
            <person name="Jeffries T.W."/>
        </authorList>
    </citation>
    <scope>NUCLEOTIDE SEQUENCE [LARGE SCALE GENOMIC DNA]</scope>
    <source>
        <strain evidence="5">ATCC 58044 / CBS 1984 / NCYC 433 / NRRL Y-366-8</strain>
    </source>
</reference>
<evidence type="ECO:0000313" key="4">
    <source>
        <dbReference type="EMBL" id="ODQ60239.1"/>
    </source>
</evidence>
<dbReference type="Pfam" id="PF00615">
    <property type="entry name" value="RGS"/>
    <property type="match status" value="1"/>
</dbReference>
<dbReference type="Gene3D" id="1.10.167.10">
    <property type="entry name" value="Regulator of G-protein Signalling 4, domain 2"/>
    <property type="match status" value="1"/>
</dbReference>
<feature type="region of interest" description="Disordered" evidence="1">
    <location>
        <begin position="116"/>
        <end position="144"/>
    </location>
</feature>
<feature type="transmembrane region" description="Helical" evidence="2">
    <location>
        <begin position="285"/>
        <end position="308"/>
    </location>
</feature>
<keyword evidence="2" id="KW-1133">Transmembrane helix</keyword>
<dbReference type="Proteomes" id="UP000094112">
    <property type="component" value="Unassembled WGS sequence"/>
</dbReference>
<dbReference type="PANTHER" id="PTHR13155:SF1">
    <property type="entry name" value="A-KINASE ANCHOR PROTEIN 10, MITOCHONDRIAL"/>
    <property type="match status" value="1"/>
</dbReference>
<dbReference type="SMART" id="SM00315">
    <property type="entry name" value="RGS"/>
    <property type="match status" value="1"/>
</dbReference>
<evidence type="ECO:0000256" key="1">
    <source>
        <dbReference type="SAM" id="MobiDB-lite"/>
    </source>
</evidence>
<dbReference type="GO" id="GO:0008104">
    <property type="term" value="P:intracellular protein localization"/>
    <property type="evidence" value="ECO:0007669"/>
    <property type="project" value="TreeGrafter"/>
</dbReference>
<evidence type="ECO:0000256" key="2">
    <source>
        <dbReference type="SAM" id="Phobius"/>
    </source>
</evidence>
<keyword evidence="5" id="KW-1185">Reference proteome</keyword>
<accession>A0A1E3P426</accession>
<dbReference type="InterPro" id="IPR036305">
    <property type="entry name" value="RGS_sf"/>
</dbReference>
<feature type="region of interest" description="Disordered" evidence="1">
    <location>
        <begin position="164"/>
        <end position="183"/>
    </location>
</feature>
<dbReference type="InterPro" id="IPR052246">
    <property type="entry name" value="Cell_Polariz_PKAAnc"/>
</dbReference>
<gene>
    <name evidence="4" type="ORF">WICANDRAFT_30061</name>
</gene>
<feature type="transmembrane region" description="Helical" evidence="2">
    <location>
        <begin position="380"/>
        <end position="401"/>
    </location>
</feature>
<feature type="transmembrane region" description="Helical" evidence="2">
    <location>
        <begin position="314"/>
        <end position="335"/>
    </location>
</feature>
<evidence type="ECO:0000313" key="5">
    <source>
        <dbReference type="Proteomes" id="UP000094112"/>
    </source>
</evidence>
<keyword evidence="2" id="KW-0472">Membrane</keyword>
<dbReference type="GeneID" id="30198928"/>
<sequence length="406" mass="47346">MSSPFKPSAKQTLLPNSNINNLLTDTHSIPSSFGLESNHTTTPYHHERPTLNRLPTLYEVLNRRTEPPVDLWSFYIYMRDYQNSVDYLDFWIDVITHLRLCKDYVKGLRESLLLSEKHKSSSDEKKRHTTTSSTDEGNGGAEQRASVSSSLLLEALLNEGFLDDKDNKRHKSGSIQEQRNSTRILPEQLERYTQNIKNGNISRTTLKSSSRNILNTYFQDSSPRKLQIPDRIIRKIKHDVELQGRDDPEVFDDARNYVYNLMERECFPFFLQKNALHNLNNKSCLIRLILGLFWIFAGFWISYVLIFINIKPKAIRAVIIVPFLIGVYLILSFLYKLDPIMVFAKYSDNQELYQPKNQKLKKWVRNLKEPFVLRLLKKRALWVIFLVLIITAILSILFGLVPGHRL</sequence>
<organism evidence="4 5">
    <name type="scientific">Wickerhamomyces anomalus (strain ATCC 58044 / CBS 1984 / NCYC 433 / NRRL Y-366-8)</name>
    <name type="common">Yeast</name>
    <name type="synonym">Hansenula anomala</name>
    <dbReference type="NCBI Taxonomy" id="683960"/>
    <lineage>
        <taxon>Eukaryota</taxon>
        <taxon>Fungi</taxon>
        <taxon>Dikarya</taxon>
        <taxon>Ascomycota</taxon>
        <taxon>Saccharomycotina</taxon>
        <taxon>Saccharomycetes</taxon>
        <taxon>Phaffomycetales</taxon>
        <taxon>Wickerhamomycetaceae</taxon>
        <taxon>Wickerhamomyces</taxon>
    </lineage>
</organism>
<feature type="compositionally biased region" description="Polar residues" evidence="1">
    <location>
        <begin position="173"/>
        <end position="183"/>
    </location>
</feature>
<protein>
    <recommendedName>
        <fullName evidence="3">RGS domain-containing protein</fullName>
    </recommendedName>
</protein>
<dbReference type="EMBL" id="KV454210">
    <property type="protein sequence ID" value="ODQ60239.1"/>
    <property type="molecule type" value="Genomic_DNA"/>
</dbReference>
<proteinExistence type="predicted"/>
<dbReference type="CDD" id="cd07440">
    <property type="entry name" value="RGS"/>
    <property type="match status" value="1"/>
</dbReference>
<dbReference type="SUPFAM" id="SSF48097">
    <property type="entry name" value="Regulator of G-protein signaling, RGS"/>
    <property type="match status" value="1"/>
</dbReference>
<dbReference type="InterPro" id="IPR016137">
    <property type="entry name" value="RGS"/>
</dbReference>
<dbReference type="RefSeq" id="XP_019039446.1">
    <property type="nucleotide sequence ID" value="XM_019181682.1"/>
</dbReference>
<keyword evidence="2" id="KW-0812">Transmembrane</keyword>
<dbReference type="InterPro" id="IPR044926">
    <property type="entry name" value="RGS_subdomain_2"/>
</dbReference>
<evidence type="ECO:0000259" key="3">
    <source>
        <dbReference type="PROSITE" id="PS50132"/>
    </source>
</evidence>
<dbReference type="STRING" id="683960.A0A1E3P426"/>
<feature type="compositionally biased region" description="Basic and acidic residues" evidence="1">
    <location>
        <begin position="116"/>
        <end position="126"/>
    </location>
</feature>
<name>A0A1E3P426_WICAA</name>
<dbReference type="GO" id="GO:0005886">
    <property type="term" value="C:plasma membrane"/>
    <property type="evidence" value="ECO:0007669"/>
    <property type="project" value="TreeGrafter"/>
</dbReference>
<feature type="domain" description="RGS" evidence="3">
    <location>
        <begin position="210"/>
        <end position="280"/>
    </location>
</feature>
<dbReference type="PROSITE" id="PS50132">
    <property type="entry name" value="RGS"/>
    <property type="match status" value="1"/>
</dbReference>